<feature type="transmembrane region" description="Helical" evidence="1">
    <location>
        <begin position="20"/>
        <end position="42"/>
    </location>
</feature>
<sequence length="262" mass="29378">MKEPRALPLPGSLPEERGVLFLWVRRGVPLAAAAFAFLGAAFHSAGRGWWLLAGVTALAAAWPSFLRGEAFLRNRTAVRRQDSIWAHAFRPLARWLGQEDAWILSYCGDNNRRVREAFSDRRAKRALILLPHCIQMARCKAGILDDLQACYDCGLCPVGDYMNLVLTNRWEGRITNRSHKAYREAREFRPDLVVAVSCPDRLLKGLTKMPEIPCYVIPLGLPHGMCVDTDFSVPHLLAAMETLVEPRRPSGEVQALRHEGIA</sequence>
<dbReference type="InterPro" id="IPR002829">
    <property type="entry name" value="DUF116"/>
</dbReference>
<dbReference type="PANTHER" id="PTHR43801">
    <property type="entry name" value="NUCLEOTIDE-BINDING PROTEIN-RELATED"/>
    <property type="match status" value="1"/>
</dbReference>
<evidence type="ECO:0000313" key="3">
    <source>
        <dbReference type="Proteomes" id="UP001165044"/>
    </source>
</evidence>
<gene>
    <name evidence="2" type="ORF">GETHED_10070</name>
</gene>
<organism evidence="2 3">
    <name type="scientific">Geothrix edaphica</name>
    <dbReference type="NCBI Taxonomy" id="2927976"/>
    <lineage>
        <taxon>Bacteria</taxon>
        <taxon>Pseudomonadati</taxon>
        <taxon>Acidobacteriota</taxon>
        <taxon>Holophagae</taxon>
        <taxon>Holophagales</taxon>
        <taxon>Holophagaceae</taxon>
        <taxon>Geothrix</taxon>
    </lineage>
</organism>
<feature type="transmembrane region" description="Helical" evidence="1">
    <location>
        <begin position="48"/>
        <end position="66"/>
    </location>
</feature>
<keyword evidence="3" id="KW-1185">Reference proteome</keyword>
<reference evidence="2" key="1">
    <citation type="journal article" date="2023" name="Antonie Van Leeuwenhoek">
        <title>Mesoterricola silvestris gen. nov., sp. nov., Mesoterricola sediminis sp. nov., Geothrix oryzae sp. nov., Geothrix edaphica sp. nov., Geothrix rubra sp. nov., and Geothrix limicola sp. nov., six novel members of Acidobacteriota isolated from soils.</title>
        <authorList>
            <person name="Itoh H."/>
            <person name="Sugisawa Y."/>
            <person name="Mise K."/>
            <person name="Xu Z."/>
            <person name="Kuniyasu M."/>
            <person name="Ushijima N."/>
            <person name="Kawano K."/>
            <person name="Kobayashi E."/>
            <person name="Shiratori Y."/>
            <person name="Masuda Y."/>
            <person name="Senoo K."/>
        </authorList>
    </citation>
    <scope>NUCLEOTIDE SEQUENCE</scope>
    <source>
        <strain evidence="2">Red802</strain>
    </source>
</reference>
<evidence type="ECO:0000256" key="1">
    <source>
        <dbReference type="SAM" id="Phobius"/>
    </source>
</evidence>
<evidence type="ECO:0000313" key="2">
    <source>
        <dbReference type="EMBL" id="GLH66643.1"/>
    </source>
</evidence>
<dbReference type="RefSeq" id="WP_285607088.1">
    <property type="nucleotide sequence ID" value="NZ_BSDC01000001.1"/>
</dbReference>
<comment type="caution">
    <text evidence="2">The sequence shown here is derived from an EMBL/GenBank/DDBJ whole genome shotgun (WGS) entry which is preliminary data.</text>
</comment>
<keyword evidence="1" id="KW-0812">Transmembrane</keyword>
<keyword evidence="1" id="KW-1133">Transmembrane helix</keyword>
<dbReference type="PANTHER" id="PTHR43801:SF1">
    <property type="entry name" value="POLYPRENYL SYNTHETASE"/>
    <property type="match status" value="1"/>
</dbReference>
<keyword evidence="1" id="KW-0472">Membrane</keyword>
<dbReference type="Proteomes" id="UP001165044">
    <property type="component" value="Unassembled WGS sequence"/>
</dbReference>
<dbReference type="Pfam" id="PF01976">
    <property type="entry name" value="DUF116"/>
    <property type="match status" value="1"/>
</dbReference>
<dbReference type="EMBL" id="BSDC01000001">
    <property type="protein sequence ID" value="GLH66643.1"/>
    <property type="molecule type" value="Genomic_DNA"/>
</dbReference>
<evidence type="ECO:0008006" key="4">
    <source>
        <dbReference type="Google" id="ProtNLM"/>
    </source>
</evidence>
<protein>
    <recommendedName>
        <fullName evidence="4">DUF116 domain-containing protein</fullName>
    </recommendedName>
</protein>
<name>A0ABQ5PWI8_9BACT</name>
<accession>A0ABQ5PWI8</accession>
<proteinExistence type="predicted"/>